<gene>
    <name evidence="1" type="ORF">RDJLphi2_gp21</name>
</gene>
<name>A0A0K0PVF9_9CAUD</name>
<dbReference type="EMBL" id="KT266805">
    <property type="protein sequence ID" value="AKQ75811.1"/>
    <property type="molecule type" value="Genomic_DNA"/>
</dbReference>
<dbReference type="Proteomes" id="UP000223793">
    <property type="component" value="Segment"/>
</dbReference>
<dbReference type="OrthoDB" id="31786at10239"/>
<proteinExistence type="predicted"/>
<evidence type="ECO:0000313" key="2">
    <source>
        <dbReference type="Proteomes" id="UP000223793"/>
    </source>
</evidence>
<accession>A0A0K0PVF9</accession>
<organism evidence="1 2">
    <name type="scientific">Roseobacter phage RDJL Phi 2</name>
    <dbReference type="NCBI Taxonomy" id="1682380"/>
    <lineage>
        <taxon>Viruses</taxon>
        <taxon>Duplodnaviria</taxon>
        <taxon>Heunggongvirae</taxon>
        <taxon>Uroviricota</taxon>
        <taxon>Caudoviricetes</taxon>
        <taxon>Xiamenvirus</taxon>
        <taxon>Xiamenvirus RDJL2</taxon>
    </lineage>
</organism>
<evidence type="ECO:0000313" key="1">
    <source>
        <dbReference type="EMBL" id="AKQ75811.1"/>
    </source>
</evidence>
<sequence>MEKFLDYAQKVKWMETKDMTKTANKPEYPLTSVTVNDDRGRVNLVTEVTQSMKDSYMLVHRKPWPAGVDFIPQRDRQGRKMQDRVDREVVYEGRALQVAIKRAKRWMRSRAGKAGTPPSHIVLALMAFLKADPQQFQHCAEQARA</sequence>
<reference evidence="2" key="1">
    <citation type="submission" date="2015-07" db="EMBL/GenBank/DDBJ databases">
        <title>Complete genome sequence of Roseophage RDJL phage 2, a siphovirus infects Roseobacter denitrificans OCh114.</title>
        <authorList>
            <person name="Liang Y."/>
            <person name="Zhang Y."/>
            <person name="Zhou C."/>
            <person name="Chen Z."/>
            <person name="Yang S."/>
        </authorList>
    </citation>
    <scope>NUCLEOTIDE SEQUENCE [LARGE SCALE GENOMIC DNA]</scope>
</reference>
<protein>
    <submittedName>
        <fullName evidence="1">Uncharacterized protein</fullName>
    </submittedName>
</protein>
<keyword evidence="2" id="KW-1185">Reference proteome</keyword>